<dbReference type="InterPro" id="IPR033140">
    <property type="entry name" value="Lipase_GDXG_put_SER_AS"/>
</dbReference>
<dbReference type="GO" id="GO:0016787">
    <property type="term" value="F:hydrolase activity"/>
    <property type="evidence" value="ECO:0007669"/>
    <property type="project" value="InterPro"/>
</dbReference>
<dbReference type="PANTHER" id="PTHR23024">
    <property type="entry name" value="ARYLACETAMIDE DEACETYLASE"/>
    <property type="match status" value="1"/>
</dbReference>
<comment type="caution">
    <text evidence="5">The sequence shown here is derived from an EMBL/GenBank/DDBJ whole genome shotgun (WGS) entry which is preliminary data.</text>
</comment>
<sequence length="922" mass="99801">MGPWITFTTGFFEIFYYQLDWGPGGGGVVKALYTAAKARRNVLPNHAITLPTHSLAMDLSSEIILDSPYFRIYSDRRIDRLIGTSTVPPGFDSATGVTSKDVVIDGDTGVYVRLYLPDTAASQSDGDDTKKLPVLVYFHGGGFVTQSAASPSYQRFLNTLAARAGLLVVSVNYRLAPEHPLPAGYEDSFRALKWAASAGNGDPWLSQHADLSRVFLAGDSAGGNIVHNVAMMAAASEGEAGSGTAAEAAAQIEGAVLLHPGFGGREPIDGETPEWMETMEKLWGFTCPEATDGTDDPRMNPLAAAAPGLEKLPCKRVLVCAAERDTLLPRNRAYYEALAASRWGGTVEWLESMGQPHVFFLFKPGCDEAVALMDRLGLIFQGLSRWLKLAFVVFNATASIVVAGVLANGAAHSSHPRHFSFSSGSDAARLHPKMDNTNNTSKLDAQIASIGRPPPSKGHGAPKTPATPREISAAPPPPRRPAAAPPLHPAAAAPPSRRRAAPRRRAAQPPPQNPNPIPFVRRRHVVLPPEVAKLLPKNRLLSENEWRAIGVQQSRGWTAHPIRTRPIAIPRYEYDIYAHRLVQPLELKNAHEVAGERKESRVLLAAMDPSTKLVFDTPLLRVHDDGRVERFYGTETTPPGFDAVTKVASKDVVVDGGATGVFARLYIPDHFLAAEHKKKLPILLYFHGGGLVLDSAASPMYHRYLNSVSSKAAVLAVSVNYRLAPEHPLPAAYDDSWAALCWAASGADPWLSDHGDTGRVFLAGDSGGANIVHNIAMTAGARHGLPSGVCLEGAILSHPMFGGKEPVDGEARETREIMENLWPLICPQSTGGLDDPWLNPTDDGAPSLQNLACRKLLVCSAERDYARPRANAYYRAVKQSGWRGSVEWFESVGEEHVFFLHKPECDESLALMDRVVAFLAED</sequence>
<keyword evidence="2" id="KW-0131">Cell cycle</keyword>
<comment type="similarity">
    <text evidence="2">Belongs to the CKS family.</text>
</comment>
<feature type="domain" description="Alpha/beta hydrolase fold-3" evidence="4">
    <location>
        <begin position="683"/>
        <end position="899"/>
    </location>
</feature>
<feature type="compositionally biased region" description="Pro residues" evidence="3">
    <location>
        <begin position="474"/>
        <end position="488"/>
    </location>
</feature>
<dbReference type="EMBL" id="JACEFO010000112">
    <property type="protein sequence ID" value="KAF8781144.1"/>
    <property type="molecule type" value="Genomic_DNA"/>
</dbReference>
<name>A0A835FZZ1_9POAL</name>
<gene>
    <name evidence="5" type="ORF">HU200_001121</name>
</gene>
<feature type="compositionally biased region" description="Pro residues" evidence="3">
    <location>
        <begin position="508"/>
        <end position="517"/>
    </location>
</feature>
<dbReference type="Pfam" id="PF01111">
    <property type="entry name" value="CKS"/>
    <property type="match status" value="1"/>
</dbReference>
<dbReference type="InterPro" id="IPR036858">
    <property type="entry name" value="Cyclin-dep_kinase_reg-sub_sf"/>
</dbReference>
<evidence type="ECO:0000256" key="1">
    <source>
        <dbReference type="PROSITE-ProRule" id="PRU10038"/>
    </source>
</evidence>
<evidence type="ECO:0000256" key="2">
    <source>
        <dbReference type="RuleBase" id="RU311113"/>
    </source>
</evidence>
<dbReference type="Proteomes" id="UP000636709">
    <property type="component" value="Unassembled WGS sequence"/>
</dbReference>
<evidence type="ECO:0000259" key="4">
    <source>
        <dbReference type="Pfam" id="PF07859"/>
    </source>
</evidence>
<dbReference type="GO" id="GO:0051301">
    <property type="term" value="P:cell division"/>
    <property type="evidence" value="ECO:0007669"/>
    <property type="project" value="UniProtKB-UniRule"/>
</dbReference>
<dbReference type="InterPro" id="IPR000789">
    <property type="entry name" value="Cyclin-dep_kinase_reg-sub"/>
</dbReference>
<dbReference type="PROSITE" id="PS01174">
    <property type="entry name" value="LIPASE_GDXG_SER"/>
    <property type="match status" value="1"/>
</dbReference>
<dbReference type="OrthoDB" id="408631at2759"/>
<feature type="compositionally biased region" description="Basic residues" evidence="3">
    <location>
        <begin position="496"/>
        <end position="506"/>
    </location>
</feature>
<dbReference type="PRINTS" id="PR00296">
    <property type="entry name" value="CYCLINKINASE"/>
</dbReference>
<accession>A0A835FZZ1</accession>
<dbReference type="InterPro" id="IPR029058">
    <property type="entry name" value="AB_hydrolase_fold"/>
</dbReference>
<dbReference type="Pfam" id="PF07859">
    <property type="entry name" value="Abhydrolase_3"/>
    <property type="match status" value="2"/>
</dbReference>
<evidence type="ECO:0000256" key="3">
    <source>
        <dbReference type="SAM" id="MobiDB-lite"/>
    </source>
</evidence>
<dbReference type="Gene3D" id="3.40.50.1820">
    <property type="entry name" value="alpha/beta hydrolase"/>
    <property type="match status" value="2"/>
</dbReference>
<evidence type="ECO:0000313" key="5">
    <source>
        <dbReference type="EMBL" id="KAF8781144.1"/>
    </source>
</evidence>
<dbReference type="SUPFAM" id="SSF53474">
    <property type="entry name" value="alpha/beta-Hydrolases"/>
    <property type="match status" value="2"/>
</dbReference>
<feature type="region of interest" description="Disordered" evidence="3">
    <location>
        <begin position="414"/>
        <end position="519"/>
    </location>
</feature>
<dbReference type="SMART" id="SM01084">
    <property type="entry name" value="CKS"/>
    <property type="match status" value="1"/>
</dbReference>
<dbReference type="GO" id="GO:0016538">
    <property type="term" value="F:cyclin-dependent protein serine/threonine kinase regulator activity"/>
    <property type="evidence" value="ECO:0007669"/>
    <property type="project" value="InterPro"/>
</dbReference>
<dbReference type="InterPro" id="IPR013094">
    <property type="entry name" value="AB_hydrolase_3"/>
</dbReference>
<reference evidence="5" key="1">
    <citation type="submission" date="2020-07" db="EMBL/GenBank/DDBJ databases">
        <title>Genome sequence and genetic diversity analysis of an under-domesticated orphan crop, white fonio (Digitaria exilis).</title>
        <authorList>
            <person name="Bennetzen J.L."/>
            <person name="Chen S."/>
            <person name="Ma X."/>
            <person name="Wang X."/>
            <person name="Yssel A.E.J."/>
            <person name="Chaluvadi S.R."/>
            <person name="Johnson M."/>
            <person name="Gangashetty P."/>
            <person name="Hamidou F."/>
            <person name="Sanogo M.D."/>
            <person name="Zwaenepoel A."/>
            <person name="Wallace J."/>
            <person name="Van De Peer Y."/>
            <person name="Van Deynze A."/>
        </authorList>
    </citation>
    <scope>NUCLEOTIDE SEQUENCE</scope>
    <source>
        <tissue evidence="5">Leaves</tissue>
    </source>
</reference>
<comment type="function">
    <text evidence="2">Binds to the catalytic subunit of the cyclin dependent kinases and is essential for their biological function.</text>
</comment>
<evidence type="ECO:0000313" key="6">
    <source>
        <dbReference type="Proteomes" id="UP000636709"/>
    </source>
</evidence>
<dbReference type="PANTHER" id="PTHR23024:SF472">
    <property type="entry name" value="OS09G0461700 PROTEIN"/>
    <property type="match status" value="1"/>
</dbReference>
<keyword evidence="6" id="KW-1185">Reference proteome</keyword>
<protein>
    <recommendedName>
        <fullName evidence="2">Cyclin-dependent kinases regulatory subunit</fullName>
    </recommendedName>
</protein>
<keyword evidence="2" id="KW-0132">Cell division</keyword>
<dbReference type="Gene3D" id="3.30.170.10">
    <property type="entry name" value="Cyclin-dependent kinase, regulatory subunit"/>
    <property type="match status" value="1"/>
</dbReference>
<organism evidence="5 6">
    <name type="scientific">Digitaria exilis</name>
    <dbReference type="NCBI Taxonomy" id="1010633"/>
    <lineage>
        <taxon>Eukaryota</taxon>
        <taxon>Viridiplantae</taxon>
        <taxon>Streptophyta</taxon>
        <taxon>Embryophyta</taxon>
        <taxon>Tracheophyta</taxon>
        <taxon>Spermatophyta</taxon>
        <taxon>Magnoliopsida</taxon>
        <taxon>Liliopsida</taxon>
        <taxon>Poales</taxon>
        <taxon>Poaceae</taxon>
        <taxon>PACMAD clade</taxon>
        <taxon>Panicoideae</taxon>
        <taxon>Panicodae</taxon>
        <taxon>Paniceae</taxon>
        <taxon>Anthephorinae</taxon>
        <taxon>Digitaria</taxon>
    </lineage>
</organism>
<dbReference type="InterPro" id="IPR050466">
    <property type="entry name" value="Carboxylest/Gibb_receptor"/>
</dbReference>
<dbReference type="SUPFAM" id="SSF55637">
    <property type="entry name" value="Cell cycle regulatory proteins"/>
    <property type="match status" value="1"/>
</dbReference>
<dbReference type="AlphaFoldDB" id="A0A835FZZ1"/>
<feature type="domain" description="Alpha/beta hydrolase fold-3" evidence="4">
    <location>
        <begin position="135"/>
        <end position="360"/>
    </location>
</feature>
<feature type="active site" evidence="1">
    <location>
        <position position="220"/>
    </location>
</feature>
<proteinExistence type="inferred from homology"/>